<proteinExistence type="predicted"/>
<dbReference type="Gene3D" id="1.25.40.10">
    <property type="entry name" value="Tetratricopeptide repeat domain"/>
    <property type="match status" value="1"/>
</dbReference>
<dbReference type="SUPFAM" id="SSF48452">
    <property type="entry name" value="TPR-like"/>
    <property type="match status" value="1"/>
</dbReference>
<name>A0ABP8U5Z8_9ACTN</name>
<reference evidence="3" key="1">
    <citation type="journal article" date="2019" name="Int. J. Syst. Evol. Microbiol.">
        <title>The Global Catalogue of Microorganisms (GCM) 10K type strain sequencing project: providing services to taxonomists for standard genome sequencing and annotation.</title>
        <authorList>
            <consortium name="The Broad Institute Genomics Platform"/>
            <consortium name="The Broad Institute Genome Sequencing Center for Infectious Disease"/>
            <person name="Wu L."/>
            <person name="Ma J."/>
        </authorList>
    </citation>
    <scope>NUCLEOTIDE SEQUENCE [LARGE SCALE GENOMIC DNA]</scope>
    <source>
        <strain evidence="3">JCM 17939</strain>
    </source>
</reference>
<dbReference type="EMBL" id="BAABHK010000002">
    <property type="protein sequence ID" value="GAA4623177.1"/>
    <property type="molecule type" value="Genomic_DNA"/>
</dbReference>
<dbReference type="Gene3D" id="3.40.50.300">
    <property type="entry name" value="P-loop containing nucleotide triphosphate hydrolases"/>
    <property type="match status" value="1"/>
</dbReference>
<keyword evidence="3" id="KW-1185">Reference proteome</keyword>
<dbReference type="Pfam" id="PF13401">
    <property type="entry name" value="AAA_22"/>
    <property type="match status" value="1"/>
</dbReference>
<protein>
    <submittedName>
        <fullName evidence="2">LuxR family transcriptional regulator</fullName>
    </submittedName>
</protein>
<dbReference type="PRINTS" id="PR00364">
    <property type="entry name" value="DISEASERSIST"/>
</dbReference>
<dbReference type="InterPro" id="IPR049945">
    <property type="entry name" value="AAA_22"/>
</dbReference>
<dbReference type="PANTHER" id="PTHR47691">
    <property type="entry name" value="REGULATOR-RELATED"/>
    <property type="match status" value="1"/>
</dbReference>
<dbReference type="InterPro" id="IPR011990">
    <property type="entry name" value="TPR-like_helical_dom_sf"/>
</dbReference>
<organism evidence="2 3">
    <name type="scientific">Actinoallomurus vinaceus</name>
    <dbReference type="NCBI Taxonomy" id="1080074"/>
    <lineage>
        <taxon>Bacteria</taxon>
        <taxon>Bacillati</taxon>
        <taxon>Actinomycetota</taxon>
        <taxon>Actinomycetes</taxon>
        <taxon>Streptosporangiales</taxon>
        <taxon>Thermomonosporaceae</taxon>
        <taxon>Actinoallomurus</taxon>
    </lineage>
</organism>
<dbReference type="PANTHER" id="PTHR47691:SF3">
    <property type="entry name" value="HTH-TYPE TRANSCRIPTIONAL REGULATOR RV0890C-RELATED"/>
    <property type="match status" value="1"/>
</dbReference>
<comment type="caution">
    <text evidence="2">The sequence shown here is derived from an EMBL/GenBank/DDBJ whole genome shotgun (WGS) entry which is preliminary data.</text>
</comment>
<accession>A0ABP8U5Z8</accession>
<evidence type="ECO:0000313" key="3">
    <source>
        <dbReference type="Proteomes" id="UP001501442"/>
    </source>
</evidence>
<gene>
    <name evidence="2" type="ORF">GCM10023196_018340</name>
</gene>
<sequence length="700" mass="76646">MGNLPAGGTRFVGREREAREAMAALRRARLLTLTGDPGVGKTRLALRIAGRAQRSFPDGVWFVELAPLRDAELLVAAVAEALEIYEASLATPQDSARTLLEVLVDHLADKRALLILDNCEHLLDSCARLVHILLRVGRDLHIMTTSRQTLGLAGEQVLPVRPLPMPDPEQTPSLTAVSGSDAVRLFADRAASASRGFRVTEANHGAVLRLCHRLEGNPLAIELAAVRVRAMPVDRVLRRLDDYFGLLTEGSSTHLPPLQAPRTAIDWSSGLCSPLQRALWRRLTVFEDGFDLEDAEAVCADDGIATDDVLDLLTDLIDMSIVVRVPPERLCRYRLPEMIREYGQEILARSEERTRVRDRHRDHYLSLAERAMAEFMTPRQALWLSRLRLAHPNLRTAADHALAAPGEETVAVRMATALGRYCVMMGLLSEGRHWLHRALEYGRVPGRVRADALWVAGRLGVLQGDTTTGLDLLDQCRVLAERIGYSQAQRRAVQFAGLAAMFEGRFADARALMSRALESNRAADDPDGQWLTLFHLSIVHSALGDHEGALSCAERSLAICREHGAVWSESHALWATAIATWQLGDGAGARPLLRAALDLKYTLSDRWGMTFCLEALAWTMADADAEAAARLLGAADAMWRSIGSSVHRLHGLAEPHRWCEGVVRGALGPDRFGQAFDEGAALPLDAAVAFGLGRSAHAAS</sequence>
<dbReference type="Proteomes" id="UP001501442">
    <property type="component" value="Unassembled WGS sequence"/>
</dbReference>
<evidence type="ECO:0000313" key="2">
    <source>
        <dbReference type="EMBL" id="GAA4623177.1"/>
    </source>
</evidence>
<dbReference type="InterPro" id="IPR027417">
    <property type="entry name" value="P-loop_NTPase"/>
</dbReference>
<dbReference type="SUPFAM" id="SSF52540">
    <property type="entry name" value="P-loop containing nucleoside triphosphate hydrolases"/>
    <property type="match status" value="1"/>
</dbReference>
<evidence type="ECO:0000259" key="1">
    <source>
        <dbReference type="Pfam" id="PF13401"/>
    </source>
</evidence>
<feature type="domain" description="ORC1/DEAH AAA+ ATPase" evidence="1">
    <location>
        <begin position="27"/>
        <end position="135"/>
    </location>
</feature>
<dbReference type="Pfam" id="PF13424">
    <property type="entry name" value="TPR_12"/>
    <property type="match status" value="1"/>
</dbReference>
<dbReference type="RefSeq" id="WP_345430216.1">
    <property type="nucleotide sequence ID" value="NZ_BAABHK010000002.1"/>
</dbReference>